<reference evidence="1 2" key="1">
    <citation type="submission" date="2007-06" db="EMBL/GenBank/DDBJ databases">
        <title>The Genome Sequence of Coccidioides posadasii RMSCC_3488.</title>
        <authorList>
            <consortium name="Coccidioides Genome Resources Consortium"/>
            <consortium name="The Broad Institute Genome Sequencing Platform"/>
            <person name="Henn M.R."/>
            <person name="Sykes S."/>
            <person name="Young S."/>
            <person name="Jaffe D."/>
            <person name="Berlin A."/>
            <person name="Alvarez P."/>
            <person name="Butler J."/>
            <person name="Gnerre S."/>
            <person name="Grabherr M."/>
            <person name="Mauceli E."/>
            <person name="Brockman W."/>
            <person name="Kodira C."/>
            <person name="Alvarado L."/>
            <person name="Zeng Q."/>
            <person name="Crawford M."/>
            <person name="Antoine C."/>
            <person name="Devon K."/>
            <person name="Galgiani J."/>
            <person name="Orsborn K."/>
            <person name="Lewis M.L."/>
            <person name="Nusbaum C."/>
            <person name="Galagan J."/>
            <person name="Birren B."/>
        </authorList>
    </citation>
    <scope>NUCLEOTIDE SEQUENCE [LARGE SCALE GENOMIC DNA]</scope>
    <source>
        <strain evidence="1 2">RMSCC 3488</strain>
    </source>
</reference>
<dbReference type="VEuPathDB" id="FungiDB:CPAG_07530"/>
<accession>A0A0J6FLK1</accession>
<sequence length="155" mass="16797">MLPNHSDLLQTGIQPDRLTKAQSGMTQYPDNNGSSAITILLLLSLSSLGGSLSLPPSFAKVVSAPSPKVVLPSLSRRVIWIKCHPHFSTINLKDDLVEVFNVPARMVYMRLLVGHLAESTHNMAQKVTHSVLFIDLTAMLQPAPLCAGTFNAGLR</sequence>
<dbReference type="Proteomes" id="UP000054567">
    <property type="component" value="Unassembled WGS sequence"/>
</dbReference>
<dbReference type="EMBL" id="DS268113">
    <property type="protein sequence ID" value="KMM71223.1"/>
    <property type="molecule type" value="Genomic_DNA"/>
</dbReference>
<reference evidence="2" key="2">
    <citation type="journal article" date="2009" name="Genome Res.">
        <title>Comparative genomic analyses of the human fungal pathogens Coccidioides and their relatives.</title>
        <authorList>
            <person name="Sharpton T.J."/>
            <person name="Stajich J.E."/>
            <person name="Rounsley S.D."/>
            <person name="Gardner M.J."/>
            <person name="Wortman J.R."/>
            <person name="Jordar V.S."/>
            <person name="Maiti R."/>
            <person name="Kodira C.D."/>
            <person name="Neafsey D.E."/>
            <person name="Zeng Q."/>
            <person name="Hung C.-Y."/>
            <person name="McMahan C."/>
            <person name="Muszewska A."/>
            <person name="Grynberg M."/>
            <person name="Mandel M.A."/>
            <person name="Kellner E.M."/>
            <person name="Barker B.M."/>
            <person name="Galgiani J.N."/>
            <person name="Orbach M.J."/>
            <person name="Kirkland T.N."/>
            <person name="Cole G.T."/>
            <person name="Henn M.R."/>
            <person name="Birren B.W."/>
            <person name="Taylor J.W."/>
        </authorList>
    </citation>
    <scope>NUCLEOTIDE SEQUENCE [LARGE SCALE GENOMIC DNA]</scope>
    <source>
        <strain evidence="2">RMSCC 3488</strain>
    </source>
</reference>
<evidence type="ECO:0000313" key="2">
    <source>
        <dbReference type="Proteomes" id="UP000054567"/>
    </source>
</evidence>
<protein>
    <submittedName>
        <fullName evidence="1">Uncharacterized protein</fullName>
    </submittedName>
</protein>
<dbReference type="AlphaFoldDB" id="A0A0J6FLK1"/>
<evidence type="ECO:0000313" key="1">
    <source>
        <dbReference type="EMBL" id="KMM71223.1"/>
    </source>
</evidence>
<reference evidence="2" key="3">
    <citation type="journal article" date="2010" name="Genome Res.">
        <title>Population genomic sequencing of Coccidioides fungi reveals recent hybridization and transposon control.</title>
        <authorList>
            <person name="Neafsey D.E."/>
            <person name="Barker B.M."/>
            <person name="Sharpton T.J."/>
            <person name="Stajich J.E."/>
            <person name="Park D.J."/>
            <person name="Whiston E."/>
            <person name="Hung C.-Y."/>
            <person name="McMahan C."/>
            <person name="White J."/>
            <person name="Sykes S."/>
            <person name="Heiman D."/>
            <person name="Young S."/>
            <person name="Zeng Q."/>
            <person name="Abouelleil A."/>
            <person name="Aftuck L."/>
            <person name="Bessette D."/>
            <person name="Brown A."/>
            <person name="FitzGerald M."/>
            <person name="Lui A."/>
            <person name="Macdonald J.P."/>
            <person name="Priest M."/>
            <person name="Orbach M.J."/>
            <person name="Galgiani J.N."/>
            <person name="Kirkland T.N."/>
            <person name="Cole G.T."/>
            <person name="Birren B.W."/>
            <person name="Henn M.R."/>
            <person name="Taylor J.W."/>
            <person name="Rounsley S.D."/>
        </authorList>
    </citation>
    <scope>NUCLEOTIDE SEQUENCE [LARGE SCALE GENOMIC DNA]</scope>
    <source>
        <strain evidence="2">RMSCC 3488</strain>
    </source>
</reference>
<gene>
    <name evidence="1" type="ORF">CPAG_07530</name>
</gene>
<organism evidence="1 2">
    <name type="scientific">Coccidioides posadasii RMSCC 3488</name>
    <dbReference type="NCBI Taxonomy" id="454284"/>
    <lineage>
        <taxon>Eukaryota</taxon>
        <taxon>Fungi</taxon>
        <taxon>Dikarya</taxon>
        <taxon>Ascomycota</taxon>
        <taxon>Pezizomycotina</taxon>
        <taxon>Eurotiomycetes</taxon>
        <taxon>Eurotiomycetidae</taxon>
        <taxon>Onygenales</taxon>
        <taxon>Onygenaceae</taxon>
        <taxon>Coccidioides</taxon>
    </lineage>
</organism>
<proteinExistence type="predicted"/>
<name>A0A0J6FLK1_COCPO</name>